<keyword evidence="4 7" id="KW-0436">Ligase</keyword>
<evidence type="ECO:0000256" key="8">
    <source>
        <dbReference type="RuleBase" id="RU003664"/>
    </source>
</evidence>
<accession>A0ABU0RCS0</accession>
<reference evidence="11 12" key="1">
    <citation type="submission" date="2023-07" db="EMBL/GenBank/DDBJ databases">
        <title>Comparative genomics of wheat-associated soil bacteria to identify genetic determinants of phenazine resistance.</title>
        <authorList>
            <person name="Mouncey N."/>
        </authorList>
    </citation>
    <scope>NUCLEOTIDE SEQUENCE [LARGE SCALE GENOMIC DNA]</scope>
    <source>
        <strain evidence="11 12">V3I3</strain>
    </source>
</reference>
<feature type="domain" description="Mur ligase C-terminal" evidence="9">
    <location>
        <begin position="357"/>
        <end position="476"/>
    </location>
</feature>
<comment type="subcellular location">
    <subcellularLocation>
        <location evidence="1 7 8">Cytoplasm</location>
    </subcellularLocation>
</comment>
<keyword evidence="7 8" id="KW-0131">Cell cycle</keyword>
<dbReference type="Gene3D" id="3.40.50.720">
    <property type="entry name" value="NAD(P)-binding Rossmann-like Domain"/>
    <property type="match status" value="1"/>
</dbReference>
<proteinExistence type="inferred from homology"/>
<comment type="caution">
    <text evidence="11">The sequence shown here is derived from an EMBL/GenBank/DDBJ whole genome shotgun (WGS) entry which is preliminary data.</text>
</comment>
<dbReference type="EC" id="6.3.2.9" evidence="7 8"/>
<dbReference type="InterPro" id="IPR013221">
    <property type="entry name" value="Mur_ligase_cen"/>
</dbReference>
<evidence type="ECO:0000256" key="3">
    <source>
        <dbReference type="ARBA" id="ARBA00022490"/>
    </source>
</evidence>
<dbReference type="SUPFAM" id="SSF53244">
    <property type="entry name" value="MurD-like peptide ligases, peptide-binding domain"/>
    <property type="match status" value="1"/>
</dbReference>
<evidence type="ECO:0000259" key="10">
    <source>
        <dbReference type="Pfam" id="PF08245"/>
    </source>
</evidence>
<evidence type="ECO:0000313" key="11">
    <source>
        <dbReference type="EMBL" id="MDQ0895868.1"/>
    </source>
</evidence>
<evidence type="ECO:0000256" key="4">
    <source>
        <dbReference type="ARBA" id="ARBA00022598"/>
    </source>
</evidence>
<dbReference type="HAMAP" id="MF_00639">
    <property type="entry name" value="MurD"/>
    <property type="match status" value="1"/>
</dbReference>
<dbReference type="InterPro" id="IPR036565">
    <property type="entry name" value="Mur-like_cat_sf"/>
</dbReference>
<dbReference type="Gene3D" id="3.40.1190.10">
    <property type="entry name" value="Mur-like, catalytic domain"/>
    <property type="match status" value="1"/>
</dbReference>
<comment type="similarity">
    <text evidence="7">Belongs to the MurCDEF family.</text>
</comment>
<dbReference type="SUPFAM" id="SSF53623">
    <property type="entry name" value="MurD-like peptide ligases, catalytic domain"/>
    <property type="match status" value="1"/>
</dbReference>
<dbReference type="NCBIfam" id="TIGR01087">
    <property type="entry name" value="murD"/>
    <property type="match status" value="1"/>
</dbReference>
<comment type="function">
    <text evidence="7 8">Cell wall formation. Catalyzes the addition of glutamate to the nucleotide precursor UDP-N-acetylmuramoyl-L-alanine (UMA).</text>
</comment>
<comment type="catalytic activity">
    <reaction evidence="7 8">
        <text>UDP-N-acetyl-alpha-D-muramoyl-L-alanine + D-glutamate + ATP = UDP-N-acetyl-alpha-D-muramoyl-L-alanyl-D-glutamate + ADP + phosphate + H(+)</text>
        <dbReference type="Rhea" id="RHEA:16429"/>
        <dbReference type="ChEBI" id="CHEBI:15378"/>
        <dbReference type="ChEBI" id="CHEBI:29986"/>
        <dbReference type="ChEBI" id="CHEBI:30616"/>
        <dbReference type="ChEBI" id="CHEBI:43474"/>
        <dbReference type="ChEBI" id="CHEBI:83898"/>
        <dbReference type="ChEBI" id="CHEBI:83900"/>
        <dbReference type="ChEBI" id="CHEBI:456216"/>
        <dbReference type="EC" id="6.3.2.9"/>
    </reaction>
</comment>
<dbReference type="InterPro" id="IPR036615">
    <property type="entry name" value="Mur_ligase_C_dom_sf"/>
</dbReference>
<protein>
    <recommendedName>
        <fullName evidence="7 8">UDP-N-acetylmuramoylalanine--D-glutamate ligase</fullName>
        <ecNumber evidence="7 8">6.3.2.9</ecNumber>
    </recommendedName>
    <alternativeName>
        <fullName evidence="7">D-glutamic acid-adding enzyme</fullName>
    </alternativeName>
    <alternativeName>
        <fullName evidence="7">UDP-N-acetylmuramoyl-L-alanyl-D-glutamate synthetase</fullName>
    </alternativeName>
</protein>
<dbReference type="Proteomes" id="UP001239083">
    <property type="component" value="Unassembled WGS sequence"/>
</dbReference>
<feature type="domain" description="Mur ligase central" evidence="10">
    <location>
        <begin position="142"/>
        <end position="334"/>
    </location>
</feature>
<evidence type="ECO:0000256" key="5">
    <source>
        <dbReference type="ARBA" id="ARBA00022741"/>
    </source>
</evidence>
<keyword evidence="12" id="KW-1185">Reference proteome</keyword>
<keyword evidence="7 8" id="KW-0573">Peptidoglycan synthesis</keyword>
<evidence type="ECO:0000256" key="1">
    <source>
        <dbReference type="ARBA" id="ARBA00004496"/>
    </source>
</evidence>
<evidence type="ECO:0000256" key="2">
    <source>
        <dbReference type="ARBA" id="ARBA00004752"/>
    </source>
</evidence>
<dbReference type="Pfam" id="PF02875">
    <property type="entry name" value="Mur_ligase_C"/>
    <property type="match status" value="1"/>
</dbReference>
<dbReference type="Pfam" id="PF08245">
    <property type="entry name" value="Mur_ligase_M"/>
    <property type="match status" value="1"/>
</dbReference>
<dbReference type="SUPFAM" id="SSF51984">
    <property type="entry name" value="MurCD N-terminal domain"/>
    <property type="match status" value="1"/>
</dbReference>
<comment type="pathway">
    <text evidence="2 7 8">Cell wall biogenesis; peptidoglycan biosynthesis.</text>
</comment>
<gene>
    <name evidence="7" type="primary">murD</name>
    <name evidence="11" type="ORF">QFZ26_003423</name>
</gene>
<dbReference type="EMBL" id="JAUSYY010000001">
    <property type="protein sequence ID" value="MDQ0895868.1"/>
    <property type="molecule type" value="Genomic_DNA"/>
</dbReference>
<sequence>MAAELMADAAATGAARLDALTSWHADWAGLRVAVLGLGVTGFAVADTLTELGADVLVVAPSVDDDRARILDVIGARLLVHPLDSVPEELVAFAPELVVASPGFHPDHPVLEWAGASKVAVWGDIELAWRVRDKVNEAEWILVTGTNGKTTTVQLAATFLAANGLRAAPCGNIGVPVLDAVRDPGGFDVLVVELSSYQLHHLPKTGPGALHPWASVVLNVADDHLDWHGSPEAYRAAKATVYENTKVACVYNRADEATRTMVEEAEVEDGARAIGFGLDTPGPSDFGVVEGILCDRAFLDERRTAALEIITVDELEPRGLAAPHVVANILAASALVRSFGVPVGVIHDAFGDFRLDAHRIETVAVAGGIRWIDDSKATNPHAAEASLRAFRSVVWIVGGLLKGVDADALVAAHAERLRAAIVIGVDRAALVAAFRRHAPALPLFEVESDDTETVMHDAVALAAAVAEDGDTVLLAPAAASMDQFADYGDRGRRFHDAVRSMLGGEADGDTAPHASPGEG</sequence>
<organism evidence="11 12">
    <name type="scientific">Agromyces ramosus</name>
    <dbReference type="NCBI Taxonomy" id="33879"/>
    <lineage>
        <taxon>Bacteria</taxon>
        <taxon>Bacillati</taxon>
        <taxon>Actinomycetota</taxon>
        <taxon>Actinomycetes</taxon>
        <taxon>Micrococcales</taxon>
        <taxon>Microbacteriaceae</taxon>
        <taxon>Agromyces</taxon>
    </lineage>
</organism>
<keyword evidence="7 8" id="KW-0133">Cell shape</keyword>
<name>A0ABU0RCS0_9MICO</name>
<dbReference type="InterPro" id="IPR004101">
    <property type="entry name" value="Mur_ligase_C"/>
</dbReference>
<feature type="binding site" evidence="7">
    <location>
        <begin position="144"/>
        <end position="150"/>
    </location>
    <ligand>
        <name>ATP</name>
        <dbReference type="ChEBI" id="CHEBI:30616"/>
    </ligand>
</feature>
<keyword evidence="6 7" id="KW-0067">ATP-binding</keyword>
<evidence type="ECO:0000313" key="12">
    <source>
        <dbReference type="Proteomes" id="UP001239083"/>
    </source>
</evidence>
<evidence type="ECO:0000259" key="9">
    <source>
        <dbReference type="Pfam" id="PF02875"/>
    </source>
</evidence>
<dbReference type="GO" id="GO:0008764">
    <property type="term" value="F:UDP-N-acetylmuramoylalanine-D-glutamate ligase activity"/>
    <property type="evidence" value="ECO:0007669"/>
    <property type="project" value="UniProtKB-EC"/>
</dbReference>
<keyword evidence="3 7" id="KW-0963">Cytoplasm</keyword>
<dbReference type="InterPro" id="IPR005762">
    <property type="entry name" value="MurD"/>
</dbReference>
<evidence type="ECO:0000256" key="7">
    <source>
        <dbReference type="HAMAP-Rule" id="MF_00639"/>
    </source>
</evidence>
<keyword evidence="5 7" id="KW-0547">Nucleotide-binding</keyword>
<dbReference type="PANTHER" id="PTHR43692">
    <property type="entry name" value="UDP-N-ACETYLMURAMOYLALANINE--D-GLUTAMATE LIGASE"/>
    <property type="match status" value="1"/>
</dbReference>
<evidence type="ECO:0000256" key="6">
    <source>
        <dbReference type="ARBA" id="ARBA00022840"/>
    </source>
</evidence>
<dbReference type="PANTHER" id="PTHR43692:SF1">
    <property type="entry name" value="UDP-N-ACETYLMURAMOYLALANINE--D-GLUTAMATE LIGASE"/>
    <property type="match status" value="1"/>
</dbReference>
<keyword evidence="7 8" id="KW-0132">Cell division</keyword>
<keyword evidence="7 8" id="KW-0961">Cell wall biogenesis/degradation</keyword>
<dbReference type="Gene3D" id="3.90.190.20">
    <property type="entry name" value="Mur ligase, C-terminal domain"/>
    <property type="match status" value="1"/>
</dbReference>